<protein>
    <submittedName>
        <fullName evidence="1">Uncharacterized protein</fullName>
    </submittedName>
</protein>
<dbReference type="EMBL" id="MBLM01000036">
    <property type="protein sequence ID" value="OHV43237.1"/>
    <property type="molecule type" value="Genomic_DNA"/>
</dbReference>
<organism evidence="1 2">
    <name type="scientific">Parafrankia colletiae</name>
    <dbReference type="NCBI Taxonomy" id="573497"/>
    <lineage>
        <taxon>Bacteria</taxon>
        <taxon>Bacillati</taxon>
        <taxon>Actinomycetota</taxon>
        <taxon>Actinomycetes</taxon>
        <taxon>Frankiales</taxon>
        <taxon>Frankiaceae</taxon>
        <taxon>Parafrankia</taxon>
    </lineage>
</organism>
<sequence>MIPAASKTVGRGRGLPIVRRARPVVMPPAAAGHPGVACWWVPWCRDGNGWSVGAPAAEDDGLAGAGGDSVVRVTHVGSARRQPGRARPADPAR</sequence>
<accession>A0A1S1RB53</accession>
<dbReference type="AlphaFoldDB" id="A0A1S1RB53"/>
<evidence type="ECO:0000313" key="1">
    <source>
        <dbReference type="EMBL" id="OHV43237.1"/>
    </source>
</evidence>
<proteinExistence type="predicted"/>
<name>A0A1S1RB53_9ACTN</name>
<keyword evidence="2" id="KW-1185">Reference proteome</keyword>
<dbReference type="Proteomes" id="UP000179627">
    <property type="component" value="Unassembled WGS sequence"/>
</dbReference>
<reference evidence="2" key="1">
    <citation type="submission" date="2016-07" db="EMBL/GenBank/DDBJ databases">
        <title>Sequence Frankia sp. strain CcI1.17.</title>
        <authorList>
            <person name="Ghodhbane-Gtari F."/>
            <person name="Swanson E."/>
            <person name="Gueddou A."/>
            <person name="Morris K."/>
            <person name="Hezbri K."/>
            <person name="Ktari A."/>
            <person name="Nouioui I."/>
            <person name="Abebe-Akele F."/>
            <person name="Simpson S."/>
            <person name="Thomas K."/>
            <person name="Gtari M."/>
            <person name="Tisa L.S."/>
            <person name="Hurst S."/>
        </authorList>
    </citation>
    <scope>NUCLEOTIDE SEQUENCE [LARGE SCALE GENOMIC DNA]</scope>
    <source>
        <strain evidence="2">Cc1.17</strain>
    </source>
</reference>
<evidence type="ECO:0000313" key="2">
    <source>
        <dbReference type="Proteomes" id="UP000179627"/>
    </source>
</evidence>
<gene>
    <name evidence="1" type="ORF">CC117_11555</name>
</gene>
<comment type="caution">
    <text evidence="1">The sequence shown here is derived from an EMBL/GenBank/DDBJ whole genome shotgun (WGS) entry which is preliminary data.</text>
</comment>